<comment type="caution">
    <text evidence="2">The sequence shown here is derived from an EMBL/GenBank/DDBJ whole genome shotgun (WGS) entry which is preliminary data.</text>
</comment>
<keyword evidence="3" id="KW-1185">Reference proteome</keyword>
<accession>A0ABC8T9V2</accession>
<evidence type="ECO:0000259" key="1">
    <source>
        <dbReference type="Pfam" id="PF21743"/>
    </source>
</evidence>
<proteinExistence type="predicted"/>
<dbReference type="EMBL" id="CAUOFW020004280">
    <property type="protein sequence ID" value="CAK9164745.1"/>
    <property type="molecule type" value="Genomic_DNA"/>
</dbReference>
<sequence length="115" mass="12861">MSGWYRVLHEDGDFEDLEWHELEEVLLPLNITVPLKILALKIIKKRQKLMQKLGENVARSRSIRAKHMGGRENTMDVLGEASLTKSNMDVLGEASLEKSTMTVLGEASLPKSNGS</sequence>
<dbReference type="Pfam" id="PF21743">
    <property type="entry name" value="PTM_DIR17_Tudor"/>
    <property type="match status" value="1"/>
</dbReference>
<reference evidence="2 3" key="1">
    <citation type="submission" date="2024-02" db="EMBL/GenBank/DDBJ databases">
        <authorList>
            <person name="Vignale AGUSTIN F."/>
            <person name="Sosa J E."/>
            <person name="Modenutti C."/>
        </authorList>
    </citation>
    <scope>NUCLEOTIDE SEQUENCE [LARGE SCALE GENOMIC DNA]</scope>
</reference>
<dbReference type="Proteomes" id="UP001642360">
    <property type="component" value="Unassembled WGS sequence"/>
</dbReference>
<protein>
    <recommendedName>
        <fullName evidence="1">PTM/DIR17-like Tudor domain-containing protein</fullName>
    </recommendedName>
</protein>
<gene>
    <name evidence="2" type="ORF">ILEXP_LOCUS33895</name>
</gene>
<dbReference type="PANTHER" id="PTHR37384">
    <property type="entry name" value="OS01G0835600 PROTEIN"/>
    <property type="match status" value="1"/>
</dbReference>
<dbReference type="InterPro" id="IPR047365">
    <property type="entry name" value="Tudor_AtPTM-like"/>
</dbReference>
<evidence type="ECO:0000313" key="3">
    <source>
        <dbReference type="Proteomes" id="UP001642360"/>
    </source>
</evidence>
<feature type="domain" description="PTM/DIR17-like Tudor" evidence="1">
    <location>
        <begin position="2"/>
        <end position="26"/>
    </location>
</feature>
<dbReference type="PANTHER" id="PTHR37384:SF1">
    <property type="entry name" value="OS01G0835600 PROTEIN"/>
    <property type="match status" value="1"/>
</dbReference>
<name>A0ABC8T9V2_9AQUA</name>
<dbReference type="AlphaFoldDB" id="A0ABC8T9V2"/>
<organism evidence="2 3">
    <name type="scientific">Ilex paraguariensis</name>
    <name type="common">yerba mate</name>
    <dbReference type="NCBI Taxonomy" id="185542"/>
    <lineage>
        <taxon>Eukaryota</taxon>
        <taxon>Viridiplantae</taxon>
        <taxon>Streptophyta</taxon>
        <taxon>Embryophyta</taxon>
        <taxon>Tracheophyta</taxon>
        <taxon>Spermatophyta</taxon>
        <taxon>Magnoliopsida</taxon>
        <taxon>eudicotyledons</taxon>
        <taxon>Gunneridae</taxon>
        <taxon>Pentapetalae</taxon>
        <taxon>asterids</taxon>
        <taxon>campanulids</taxon>
        <taxon>Aquifoliales</taxon>
        <taxon>Aquifoliaceae</taxon>
        <taxon>Ilex</taxon>
    </lineage>
</organism>
<evidence type="ECO:0000313" key="2">
    <source>
        <dbReference type="EMBL" id="CAK9164745.1"/>
    </source>
</evidence>